<evidence type="ECO:0000259" key="6">
    <source>
        <dbReference type="Pfam" id="PF02826"/>
    </source>
</evidence>
<dbReference type="GO" id="GO:0008465">
    <property type="term" value="F:hydroxypyruvate reductase (NADH) activity"/>
    <property type="evidence" value="ECO:0007669"/>
    <property type="project" value="UniProtKB-EC"/>
</dbReference>
<proteinExistence type="inferred from homology"/>
<gene>
    <name evidence="7" type="ORF">VQ03_26690</name>
</gene>
<dbReference type="GO" id="GO:0004617">
    <property type="term" value="F:phosphoglycerate dehydrogenase activity"/>
    <property type="evidence" value="ECO:0007669"/>
    <property type="project" value="UniProtKB-ARBA"/>
</dbReference>
<dbReference type="InterPro" id="IPR029753">
    <property type="entry name" value="D-isomer_DH_CS"/>
</dbReference>
<evidence type="ECO:0000256" key="3">
    <source>
        <dbReference type="ARBA" id="ARBA00023027"/>
    </source>
</evidence>
<evidence type="ECO:0000256" key="2">
    <source>
        <dbReference type="ARBA" id="ARBA00023002"/>
    </source>
</evidence>
<dbReference type="EMBL" id="LABZ01000233">
    <property type="protein sequence ID" value="KMO31879.1"/>
    <property type="molecule type" value="Genomic_DNA"/>
</dbReference>
<dbReference type="PROSITE" id="PS00065">
    <property type="entry name" value="D_2_HYDROXYACID_DH_1"/>
    <property type="match status" value="1"/>
</dbReference>
<dbReference type="InterPro" id="IPR050418">
    <property type="entry name" value="D-iso_2-hydroxyacid_DH_PdxB"/>
</dbReference>
<dbReference type="InterPro" id="IPR006139">
    <property type="entry name" value="D-isomer_2_OHA_DH_cat_dom"/>
</dbReference>
<evidence type="ECO:0000259" key="5">
    <source>
        <dbReference type="Pfam" id="PF00389"/>
    </source>
</evidence>
<evidence type="ECO:0000313" key="7">
    <source>
        <dbReference type="EMBL" id="KMO31879.1"/>
    </source>
</evidence>
<organism evidence="7 8">
    <name type="scientific">Methylobacterium tarhaniae</name>
    <dbReference type="NCBI Taxonomy" id="1187852"/>
    <lineage>
        <taxon>Bacteria</taxon>
        <taxon>Pseudomonadati</taxon>
        <taxon>Pseudomonadota</taxon>
        <taxon>Alphaproteobacteria</taxon>
        <taxon>Hyphomicrobiales</taxon>
        <taxon>Methylobacteriaceae</taxon>
        <taxon>Methylobacterium</taxon>
    </lineage>
</organism>
<dbReference type="Gene3D" id="3.40.50.720">
    <property type="entry name" value="NAD(P)-binding Rossmann-like Domain"/>
    <property type="match status" value="2"/>
</dbReference>
<dbReference type="OrthoDB" id="9793626at2"/>
<dbReference type="PROSITE" id="PS00671">
    <property type="entry name" value="D_2_HYDROXYACID_DH_3"/>
    <property type="match status" value="1"/>
</dbReference>
<name>A0A0J6SDY6_9HYPH</name>
<dbReference type="PANTHER" id="PTHR43761">
    <property type="entry name" value="D-ISOMER SPECIFIC 2-HYDROXYACID DEHYDROGENASE FAMILY PROTEIN (AFU_ORTHOLOGUE AFUA_1G13630)"/>
    <property type="match status" value="1"/>
</dbReference>
<keyword evidence="3" id="KW-0520">NAD</keyword>
<dbReference type="AlphaFoldDB" id="A0A0J6SDY6"/>
<comment type="caution">
    <text evidence="7">The sequence shown here is derived from an EMBL/GenBank/DDBJ whole genome shotgun (WGS) entry which is preliminary data.</text>
</comment>
<keyword evidence="2 4" id="KW-0560">Oxidoreductase</keyword>
<dbReference type="Pfam" id="PF00389">
    <property type="entry name" value="2-Hacid_dh"/>
    <property type="match status" value="1"/>
</dbReference>
<dbReference type="InterPro" id="IPR036291">
    <property type="entry name" value="NAD(P)-bd_dom_sf"/>
</dbReference>
<evidence type="ECO:0000256" key="1">
    <source>
        <dbReference type="ARBA" id="ARBA00005854"/>
    </source>
</evidence>
<reference evidence="7 8" key="1">
    <citation type="submission" date="2015-03" db="EMBL/GenBank/DDBJ databases">
        <title>Genome sequencing of Methylobacterium tarhaniae DSM 25844.</title>
        <authorList>
            <person name="Chaudhry V."/>
            <person name="Patil P.B."/>
        </authorList>
    </citation>
    <scope>NUCLEOTIDE SEQUENCE [LARGE SCALE GENOMIC DNA]</scope>
    <source>
        <strain evidence="7 8">DSM 25844</strain>
    </source>
</reference>
<protein>
    <submittedName>
        <fullName evidence="7">Glycerate dehydrogenase</fullName>
        <ecNumber evidence="7">1.1.1.29</ecNumber>
    </submittedName>
</protein>
<dbReference type="RefSeq" id="WP_048453941.1">
    <property type="nucleotide sequence ID" value="NZ_JBNNPJ010000100.1"/>
</dbReference>
<feature type="domain" description="D-isomer specific 2-hydroxyacid dehydrogenase NAD-binding" evidence="6">
    <location>
        <begin position="106"/>
        <end position="281"/>
    </location>
</feature>
<dbReference type="InterPro" id="IPR006140">
    <property type="entry name" value="D-isomer_DH_NAD-bd"/>
</dbReference>
<dbReference type="PANTHER" id="PTHR43761:SF1">
    <property type="entry name" value="D-ISOMER SPECIFIC 2-HYDROXYACID DEHYDROGENASE CATALYTIC DOMAIN-CONTAINING PROTEIN-RELATED"/>
    <property type="match status" value="1"/>
</dbReference>
<dbReference type="GO" id="GO:0006564">
    <property type="term" value="P:L-serine biosynthetic process"/>
    <property type="evidence" value="ECO:0007669"/>
    <property type="project" value="UniProtKB-ARBA"/>
</dbReference>
<dbReference type="GO" id="GO:0051287">
    <property type="term" value="F:NAD binding"/>
    <property type="evidence" value="ECO:0007669"/>
    <property type="project" value="InterPro"/>
</dbReference>
<dbReference type="GO" id="GO:0047545">
    <property type="term" value="F:(S)-2-hydroxyglutarate dehydrogenase activity"/>
    <property type="evidence" value="ECO:0007669"/>
    <property type="project" value="UniProtKB-ARBA"/>
</dbReference>
<accession>A0A0J6SDY6</accession>
<dbReference type="CDD" id="cd12162">
    <property type="entry name" value="2-Hacid_dh_4"/>
    <property type="match status" value="1"/>
</dbReference>
<comment type="similarity">
    <text evidence="1 4">Belongs to the D-isomer specific 2-hydroxyacid dehydrogenase family.</text>
</comment>
<dbReference type="SUPFAM" id="SSF52283">
    <property type="entry name" value="Formate/glycerate dehydrogenase catalytic domain-like"/>
    <property type="match status" value="1"/>
</dbReference>
<evidence type="ECO:0000256" key="4">
    <source>
        <dbReference type="RuleBase" id="RU003719"/>
    </source>
</evidence>
<dbReference type="Pfam" id="PF02826">
    <property type="entry name" value="2-Hacid_dh_C"/>
    <property type="match status" value="1"/>
</dbReference>
<dbReference type="InterPro" id="IPR029752">
    <property type="entry name" value="D-isomer_DH_CS1"/>
</dbReference>
<dbReference type="FunFam" id="3.40.50.720:FF:000041">
    <property type="entry name" value="D-3-phosphoglycerate dehydrogenase"/>
    <property type="match status" value="1"/>
</dbReference>
<dbReference type="SUPFAM" id="SSF51735">
    <property type="entry name" value="NAD(P)-binding Rossmann-fold domains"/>
    <property type="match status" value="1"/>
</dbReference>
<feature type="domain" description="D-isomer specific 2-hydroxyacid dehydrogenase catalytic" evidence="5">
    <location>
        <begin position="24"/>
        <end position="311"/>
    </location>
</feature>
<dbReference type="Proteomes" id="UP000036449">
    <property type="component" value="Unassembled WGS sequence"/>
</dbReference>
<sequence>MSHRIVFLDRETLDATVRPPSFEHEYVEHAVTAPDEIVERLKGADIAIINKVPMREETLAQLPDLKLIAVAATGTDVVDKAFAKSRGITVVNIRNYAFNTVPEHVIGLIFALRRAIVPYTNSVRRGDWAKARHFCYFDYPIRDVAGSTLGIVGYGALGKSIGQRAEALGMRVLAYDVMPQAGLVDLDTIIRESDVITLHAPLTPETRNMIGRDELARMKRDAILINTARGGLVDEAALAEALQAGTIGGAGFDVLTSEPPRDDNPLLALDLPNLIITPHVAWASKQAMQILADQLVDNIEAFVAGRPQNVVE</sequence>
<evidence type="ECO:0000313" key="8">
    <source>
        <dbReference type="Proteomes" id="UP000036449"/>
    </source>
</evidence>
<dbReference type="PATRIC" id="fig|1187852.3.peg.3308"/>
<dbReference type="PROSITE" id="PS00670">
    <property type="entry name" value="D_2_HYDROXYACID_DH_2"/>
    <property type="match status" value="1"/>
</dbReference>
<keyword evidence="8" id="KW-1185">Reference proteome</keyword>
<dbReference type="EC" id="1.1.1.29" evidence="7"/>